<keyword evidence="3" id="KW-1185">Reference proteome</keyword>
<evidence type="ECO:0000313" key="2">
    <source>
        <dbReference type="EMBL" id="KEQ91678.1"/>
    </source>
</evidence>
<dbReference type="OrthoDB" id="3883846at2759"/>
<organism evidence="2 3">
    <name type="scientific">Aureobasidium subglaciale (strain EXF-2481)</name>
    <name type="common">Aureobasidium pullulans var. subglaciale</name>
    <dbReference type="NCBI Taxonomy" id="1043005"/>
    <lineage>
        <taxon>Eukaryota</taxon>
        <taxon>Fungi</taxon>
        <taxon>Dikarya</taxon>
        <taxon>Ascomycota</taxon>
        <taxon>Pezizomycotina</taxon>
        <taxon>Dothideomycetes</taxon>
        <taxon>Dothideomycetidae</taxon>
        <taxon>Dothideales</taxon>
        <taxon>Saccotheciaceae</taxon>
        <taxon>Aureobasidium</taxon>
    </lineage>
</organism>
<dbReference type="RefSeq" id="XP_013340205.1">
    <property type="nucleotide sequence ID" value="XM_013484751.1"/>
</dbReference>
<reference evidence="2 3" key="1">
    <citation type="journal article" date="2014" name="BMC Genomics">
        <title>Genome sequencing of four Aureobasidium pullulans varieties: biotechnological potential, stress tolerance, and description of new species.</title>
        <authorList>
            <person name="Gostin Ar C."/>
            <person name="Ohm R.A."/>
            <person name="Kogej T."/>
            <person name="Sonjak S."/>
            <person name="Turk M."/>
            <person name="Zajc J."/>
            <person name="Zalar P."/>
            <person name="Grube M."/>
            <person name="Sun H."/>
            <person name="Han J."/>
            <person name="Sharma A."/>
            <person name="Chiniquy J."/>
            <person name="Ngan C.Y."/>
            <person name="Lipzen A."/>
            <person name="Barry K."/>
            <person name="Grigoriev I.V."/>
            <person name="Gunde-Cimerman N."/>
        </authorList>
    </citation>
    <scope>NUCLEOTIDE SEQUENCE [LARGE SCALE GENOMIC DNA]</scope>
    <source>
        <strain evidence="2 3">EXF-2481</strain>
    </source>
</reference>
<feature type="compositionally biased region" description="Basic and acidic residues" evidence="1">
    <location>
        <begin position="34"/>
        <end position="47"/>
    </location>
</feature>
<dbReference type="Proteomes" id="UP000030641">
    <property type="component" value="Unassembled WGS sequence"/>
</dbReference>
<feature type="region of interest" description="Disordered" evidence="1">
    <location>
        <begin position="1"/>
        <end position="47"/>
    </location>
</feature>
<protein>
    <submittedName>
        <fullName evidence="2">Uncharacterized protein</fullName>
    </submittedName>
</protein>
<feature type="compositionally biased region" description="Polar residues" evidence="1">
    <location>
        <begin position="214"/>
        <end position="227"/>
    </location>
</feature>
<accession>A0A074Y1L5</accession>
<gene>
    <name evidence="2" type="ORF">AUEXF2481DRAFT_457157</name>
</gene>
<dbReference type="HOGENOM" id="CLU_1277402_0_0_1"/>
<dbReference type="GeneID" id="25367991"/>
<feature type="region of interest" description="Disordered" evidence="1">
    <location>
        <begin position="201"/>
        <end position="227"/>
    </location>
</feature>
<dbReference type="EMBL" id="KL584776">
    <property type="protein sequence ID" value="KEQ91678.1"/>
    <property type="molecule type" value="Genomic_DNA"/>
</dbReference>
<evidence type="ECO:0000256" key="1">
    <source>
        <dbReference type="SAM" id="MobiDB-lite"/>
    </source>
</evidence>
<dbReference type="InParanoid" id="A0A074Y1L5"/>
<dbReference type="AlphaFoldDB" id="A0A074Y1L5"/>
<sequence>MPGAQDSIDDPYIMSCDPSASLQDEPSARKRKKDHSDHIDSLPDTHIDPQLLETTNRFRRAEPDKTAYNGPQAIHVVMLRVTNETSERPMPQSAFFIHDTALSFARSVLLQWCDAHYDDYHWQGPETLARLCVSRYAAYHSQTGQQLAVADVIRVSIFDAKAAEIVPKENRDVGARTTPTQYAQDPHSANENYSFAAPMQTEMIAEEDEDTHRQTTYTPWSETDSTP</sequence>
<proteinExistence type="predicted"/>
<name>A0A074Y1L5_AURSE</name>
<evidence type="ECO:0000313" key="3">
    <source>
        <dbReference type="Proteomes" id="UP000030641"/>
    </source>
</evidence>